<dbReference type="Pfam" id="PF12879">
    <property type="entry name" value="SICA_C"/>
    <property type="match status" value="1"/>
</dbReference>
<dbReference type="InterPro" id="IPR024285">
    <property type="entry name" value="SICA_extracell_b"/>
</dbReference>
<keyword evidence="8" id="KW-1185">Reference proteome</keyword>
<feature type="compositionally biased region" description="Basic residues" evidence="2">
    <location>
        <begin position="1321"/>
        <end position="1338"/>
    </location>
</feature>
<organism evidence="7 8">
    <name type="scientific">Plasmodium coatneyi</name>
    <dbReference type="NCBI Taxonomy" id="208452"/>
    <lineage>
        <taxon>Eukaryota</taxon>
        <taxon>Sar</taxon>
        <taxon>Alveolata</taxon>
        <taxon>Apicomplexa</taxon>
        <taxon>Aconoidasida</taxon>
        <taxon>Haemosporida</taxon>
        <taxon>Plasmodiidae</taxon>
        <taxon>Plasmodium</taxon>
    </lineage>
</organism>
<evidence type="ECO:0000256" key="1">
    <source>
        <dbReference type="SAM" id="Coils"/>
    </source>
</evidence>
<feature type="domain" description="Schizont-infected cell agglutination extracellular beta" evidence="4">
    <location>
        <begin position="530"/>
        <end position="713"/>
    </location>
</feature>
<evidence type="ECO:0000259" key="4">
    <source>
        <dbReference type="Pfam" id="PF12878"/>
    </source>
</evidence>
<feature type="domain" description="Schizont-infected cell agglutination extracellular alpha" evidence="6">
    <location>
        <begin position="20"/>
        <end position="182"/>
    </location>
</feature>
<dbReference type="OrthoDB" id="9945370at2759"/>
<evidence type="ECO:0000256" key="2">
    <source>
        <dbReference type="SAM" id="MobiDB-lite"/>
    </source>
</evidence>
<feature type="compositionally biased region" description="Gly residues" evidence="2">
    <location>
        <begin position="1172"/>
        <end position="1190"/>
    </location>
</feature>
<feature type="region of interest" description="Disordered" evidence="2">
    <location>
        <begin position="205"/>
        <end position="225"/>
    </location>
</feature>
<feature type="compositionally biased region" description="Low complexity" evidence="2">
    <location>
        <begin position="1159"/>
        <end position="1171"/>
    </location>
</feature>
<protein>
    <submittedName>
        <fullName evidence="7">SICA antigen</fullName>
    </submittedName>
</protein>
<feature type="compositionally biased region" description="Low complexity" evidence="2">
    <location>
        <begin position="975"/>
        <end position="990"/>
    </location>
</feature>
<feature type="region of interest" description="Disordered" evidence="2">
    <location>
        <begin position="975"/>
        <end position="1042"/>
    </location>
</feature>
<keyword evidence="3" id="KW-1133">Transmembrane helix</keyword>
<dbReference type="EMBL" id="CP016242">
    <property type="protein sequence ID" value="ANQ06603.1"/>
    <property type="molecule type" value="Genomic_DNA"/>
</dbReference>
<evidence type="ECO:0000313" key="7">
    <source>
        <dbReference type="EMBL" id="ANQ06603.1"/>
    </source>
</evidence>
<feature type="region of interest" description="Disordered" evidence="2">
    <location>
        <begin position="1289"/>
        <end position="1338"/>
    </location>
</feature>
<proteinExistence type="predicted"/>
<evidence type="ECO:0000313" key="8">
    <source>
        <dbReference type="Proteomes" id="UP000092716"/>
    </source>
</evidence>
<sequence length="1412" mass="157124">MEYRYLAEFLVDWIKAKNYKSSGDYDKIWDDLKKVFNEMVGTLWLGNDIIDGLCTGKVTEENKNWTNEDKELCKISVKILSYIDGIKIGTYANIVRIEGEENKSAVESYLRCIVGRTLLIKWFGGHCSRMKVAGDVLQAVDAWKLGSSSSSNAGRNHERCAGLDFKNLNIGGKYLWPQMEEWAKKTGKAWQAAEGVKKMNAVKEQGKNCGTGTPKDSESSSTAEDVKNLKELFGVESEDQLKQLVEDEEKLPKTDIKEALELIEQERKKNNDNWESVIYNKLQDQLQELFQKKMEEHEKQKAAKQSAVNQAGEDCSKKDKPNLCERVKCVTQRWKSGNTKKDYKDMWMEIGATFDGLVEAISKSNPNIDSYCNGNQWKGGTVIFPEMEACRLIARGLEYMYKIPKDKDASAGDQEVNKQLLKQTVLCAVMNAYADQLIERENESCPIKKGIDKAFQNSDKIKKETDAKKKGGVDYIKCERDTTYKNCEIGQTGKKDNVKDKLKTMLNNDGNITKTLTSICDDCSKDNDDLCKRVQCVTTNWFIDRIGPQGRGGNIKQTWCIFWEPDVRKRLGELSTAMSSNNEGDDDLCKWADEKKKNTMTETEKMACNYIVQGLKHIYEIPVDLKNLDPSKNRKEEVRKRKNSRIFHQTMKCFLLNAYADKLIKEVRRPCNITEDLITKAFNRGNGKKNDWCVEKKNGGDCVICTREPDLNCTLNMEDNLLDTKRSTGCEYHKNNIQKKLDDMLKKDNNITKTVTDINTINNNSCERTRCVAHKWKANRDKNVDTPWELFWNPDVNKQLVSLSEGIHQNKENVDKECNKIGVVGSASRKACQYIVRGLKHIYKIEKGTDEKNSPQMKEDNLIFHRTFSCILLNIFADEMQEKCRDKKKDIEQGITHAFQKSNDIKDKTSPCKTEGDLCPLCTRDKSYKDCKINVTDGNTIGKRMTDMLYPKKNGDKKVKEAVESINTICPQAAKPAATKPATTKPVVKATQEETSSAKGKGRKDDANESDLPIDKIVLSLGDDDTDHTKSSQDEDEDKFIASNNGISRVSVVNINTNVPAGPIMKDDEVNNKEGTSGGAGTPVTALSQTTSTGTDTQTPSGSHPGSAVSRNSDPAGVVSSKIDKNDPGAAGGGGPAGRQDVGGDPPAGLLPGAGGVVPGLPGVGAPAGSPGTEGSGAGGGGGGGGGSSGGNQNTGSPRSGSTGTWNPGSSGSGASGNENTGSPRPGQSPQATRGIEPQKVVNVRKEGVIDLFDLTPYLPLAPVFLGMSAMTYLLWKYFTLGKRRRRHRREEQLTSPNLEEQHLDHVDDQDGPHEYASVKERKRPRSVTKGRRKQVGKRVGHRTIIDIHLEVLDECQKGDLHSTKEDFFKILVQEFMGSEFMKEEKVQNSGFGFREKNFVPKEQVPSFRFRI</sequence>
<reference evidence="8" key="1">
    <citation type="submission" date="2016-06" db="EMBL/GenBank/DDBJ databases">
        <title>First high quality genome sequence of Plasmodium coatneyi using continuous long reads from single molecule, real-time sequencing.</title>
        <authorList>
            <person name="Chien J.-T."/>
            <person name="Pakala S.B."/>
            <person name="Geraldo J.A."/>
            <person name="Lapp S.A."/>
            <person name="Barnwell J.W."/>
            <person name="Kissinger J.C."/>
            <person name="Galinski M.R."/>
            <person name="Humphrey J.C."/>
        </authorList>
    </citation>
    <scope>NUCLEOTIDE SEQUENCE [LARGE SCALE GENOMIC DNA]</scope>
    <source>
        <strain evidence="8">Hackeri</strain>
    </source>
</reference>
<feature type="compositionally biased region" description="Basic and acidic residues" evidence="2">
    <location>
        <begin position="1300"/>
        <end position="1320"/>
    </location>
</feature>
<feature type="compositionally biased region" description="Low complexity" evidence="2">
    <location>
        <begin position="1088"/>
        <end position="1103"/>
    </location>
</feature>
<name>A0A1B1DV02_9APIC</name>
<accession>A0A1B1DV02</accession>
<dbReference type="VEuPathDB" id="PlasmoDB:PCOAH_00009110"/>
<dbReference type="Pfam" id="PF12887">
    <property type="entry name" value="SICA_alpha"/>
    <property type="match status" value="1"/>
</dbReference>
<dbReference type="InterPro" id="IPR024290">
    <property type="entry name" value="SICA_extracell_a"/>
</dbReference>
<feature type="domain" description="Schizont-infected cell agglutination extracellular beta" evidence="4">
    <location>
        <begin position="766"/>
        <end position="933"/>
    </location>
</feature>
<dbReference type="GeneID" id="30907634"/>
<dbReference type="Proteomes" id="UP000092716">
    <property type="component" value="Chromosome 4"/>
</dbReference>
<gene>
    <name evidence="7" type="ORF">PCOAH_00009110</name>
</gene>
<dbReference type="Pfam" id="PF12878">
    <property type="entry name" value="SICA_beta"/>
    <property type="match status" value="3"/>
</dbReference>
<dbReference type="KEGG" id="pcot:PCOAH_00009110"/>
<dbReference type="InterPro" id="IPR024288">
    <property type="entry name" value="SICA_C"/>
</dbReference>
<evidence type="ECO:0000259" key="6">
    <source>
        <dbReference type="Pfam" id="PF12887"/>
    </source>
</evidence>
<keyword evidence="3" id="KW-0812">Transmembrane</keyword>
<evidence type="ECO:0000259" key="5">
    <source>
        <dbReference type="Pfam" id="PF12879"/>
    </source>
</evidence>
<feature type="transmembrane region" description="Helical" evidence="3">
    <location>
        <begin position="1258"/>
        <end position="1279"/>
    </location>
</feature>
<feature type="domain" description="Schizont-infected cell agglutination extracellular beta" evidence="4">
    <location>
        <begin position="322"/>
        <end position="489"/>
    </location>
</feature>
<feature type="region of interest" description="Disordered" evidence="2">
    <location>
        <begin position="1060"/>
        <end position="1240"/>
    </location>
</feature>
<feature type="coiled-coil region" evidence="1">
    <location>
        <begin position="253"/>
        <end position="314"/>
    </location>
</feature>
<feature type="domain" description="Schizont-infected cell agglutination C-terminal" evidence="5">
    <location>
        <begin position="1277"/>
        <end position="1407"/>
    </location>
</feature>
<evidence type="ECO:0000256" key="3">
    <source>
        <dbReference type="SAM" id="Phobius"/>
    </source>
</evidence>
<keyword evidence="1" id="KW-0175">Coiled coil</keyword>
<dbReference type="RefSeq" id="XP_019913298.1">
    <property type="nucleotide sequence ID" value="XM_020057720.1"/>
</dbReference>
<keyword evidence="3" id="KW-0472">Membrane</keyword>